<dbReference type="InterPro" id="IPR024983">
    <property type="entry name" value="CHAT_dom"/>
</dbReference>
<evidence type="ECO:0000259" key="2">
    <source>
        <dbReference type="Pfam" id="PF12770"/>
    </source>
</evidence>
<feature type="region of interest" description="Disordered" evidence="1">
    <location>
        <begin position="1"/>
        <end position="21"/>
    </location>
</feature>
<feature type="domain" description="CHAT" evidence="2">
    <location>
        <begin position="128"/>
        <end position="317"/>
    </location>
</feature>
<evidence type="ECO:0000256" key="1">
    <source>
        <dbReference type="SAM" id="MobiDB-lite"/>
    </source>
</evidence>
<dbReference type="Pfam" id="PF12770">
    <property type="entry name" value="CHAT"/>
    <property type="match status" value="1"/>
</dbReference>
<dbReference type="AlphaFoldDB" id="A0A167VNF0"/>
<name>A0A167VNF0_9HYPO</name>
<evidence type="ECO:0000313" key="3">
    <source>
        <dbReference type="EMBL" id="KZZ87778.1"/>
    </source>
</evidence>
<keyword evidence="4" id="KW-1185">Reference proteome</keyword>
<protein>
    <recommendedName>
        <fullName evidence="2">CHAT domain-containing protein</fullName>
    </recommendedName>
</protein>
<accession>A0A167VNF0</accession>
<evidence type="ECO:0000313" key="4">
    <source>
        <dbReference type="Proteomes" id="UP000078544"/>
    </source>
</evidence>
<sequence>MHDADPERPEHQLSEHRSSVRRSLAVETEMLRKVKGFENFQLPFTEDQMKRLAVEGPIIVINVSEIRCDALIVSIDEIKIVELPYLKEDNLQQKMDPLETLGNEDRRSAMLKEESSAGTGGAAILDALEWSWRVAVRPILDETPLTPSKRVWWITTGKAGRAPFHAAGCHSPGSTEKTLSRVTSSYISSFKALQYARDKKSSLATPRRDILLVTMGHNPPPHRNLNVSAEEKALYDVFRENPITQKSCFTHLRQWNRDSVLDRLRCHSFAHFACHGSSFNFDPSQGGLLLAKTESKVAMLTVEDIKRYTLEAGVIAYLLAYLTAE</sequence>
<comment type="caution">
    <text evidence="3">The sequence shown here is derived from an EMBL/GenBank/DDBJ whole genome shotgun (WGS) entry which is preliminary data.</text>
</comment>
<gene>
    <name evidence="3" type="ORF">AAL_08281</name>
</gene>
<organism evidence="3 4">
    <name type="scientific">Moelleriella libera RCEF 2490</name>
    <dbReference type="NCBI Taxonomy" id="1081109"/>
    <lineage>
        <taxon>Eukaryota</taxon>
        <taxon>Fungi</taxon>
        <taxon>Dikarya</taxon>
        <taxon>Ascomycota</taxon>
        <taxon>Pezizomycotina</taxon>
        <taxon>Sordariomycetes</taxon>
        <taxon>Hypocreomycetidae</taxon>
        <taxon>Hypocreales</taxon>
        <taxon>Clavicipitaceae</taxon>
        <taxon>Moelleriella</taxon>
    </lineage>
</organism>
<dbReference type="OrthoDB" id="4961540at2759"/>
<proteinExistence type="predicted"/>
<dbReference type="EMBL" id="AZGY01000034">
    <property type="protein sequence ID" value="KZZ87778.1"/>
    <property type="molecule type" value="Genomic_DNA"/>
</dbReference>
<reference evidence="3 4" key="1">
    <citation type="journal article" date="2016" name="Genome Biol. Evol.">
        <title>Divergent and convergent evolution of fungal pathogenicity.</title>
        <authorList>
            <person name="Shang Y."/>
            <person name="Xiao G."/>
            <person name="Zheng P."/>
            <person name="Cen K."/>
            <person name="Zhan S."/>
            <person name="Wang C."/>
        </authorList>
    </citation>
    <scope>NUCLEOTIDE SEQUENCE [LARGE SCALE GENOMIC DNA]</scope>
    <source>
        <strain evidence="3 4">RCEF 2490</strain>
    </source>
</reference>
<feature type="compositionally biased region" description="Basic and acidic residues" evidence="1">
    <location>
        <begin position="1"/>
        <end position="18"/>
    </location>
</feature>
<dbReference type="Proteomes" id="UP000078544">
    <property type="component" value="Unassembled WGS sequence"/>
</dbReference>
<dbReference type="STRING" id="1081109.A0A167VNF0"/>